<evidence type="ECO:0000259" key="4">
    <source>
        <dbReference type="PROSITE" id="PS51462"/>
    </source>
</evidence>
<protein>
    <recommendedName>
        <fullName evidence="4">Nudix hydrolase domain-containing protein</fullName>
    </recommendedName>
</protein>
<dbReference type="PANTHER" id="PTHR43046:SF14">
    <property type="entry name" value="MUTT_NUDIX FAMILY PROTEIN"/>
    <property type="match status" value="1"/>
</dbReference>
<dbReference type="Proteomes" id="UP000600214">
    <property type="component" value="Unassembled WGS sequence"/>
</dbReference>
<reference evidence="6" key="1">
    <citation type="journal article" date="2019" name="Int. J. Syst. Evol. Microbiol.">
        <title>The Global Catalogue of Microorganisms (GCM) 10K type strain sequencing project: providing services to taxonomists for standard genome sequencing and annotation.</title>
        <authorList>
            <consortium name="The Broad Institute Genomics Platform"/>
            <consortium name="The Broad Institute Genome Sequencing Center for Infectious Disease"/>
            <person name="Wu L."/>
            <person name="Ma J."/>
        </authorList>
    </citation>
    <scope>NUCLEOTIDE SEQUENCE [LARGE SCALE GENOMIC DNA]</scope>
    <source>
        <strain evidence="6">CGMCC 1.15288</strain>
    </source>
</reference>
<dbReference type="EMBL" id="BMIA01000001">
    <property type="protein sequence ID" value="GGH22831.1"/>
    <property type="molecule type" value="Genomic_DNA"/>
</dbReference>
<dbReference type="InterPro" id="IPR020084">
    <property type="entry name" value="NUDIX_hydrolase_CS"/>
</dbReference>
<dbReference type="InterPro" id="IPR015797">
    <property type="entry name" value="NUDIX_hydrolase-like_dom_sf"/>
</dbReference>
<sequence>MCGICIDGDRILLVNHALYGPDDAFWSPPGGGVYFGEMAEHALAREFREETGLEVTIGELLFVNEHIGDPLHAVELFFAIRSFTGTIASGFDPELAADGQIIRDVRFLSWEEIQAYEPEQRHRILNIAGSLAGIFKLKNYITGDQNPA</sequence>
<evidence type="ECO:0000256" key="3">
    <source>
        <dbReference type="RuleBase" id="RU003476"/>
    </source>
</evidence>
<evidence type="ECO:0000313" key="5">
    <source>
        <dbReference type="EMBL" id="GGH22831.1"/>
    </source>
</evidence>
<dbReference type="PANTHER" id="PTHR43046">
    <property type="entry name" value="GDP-MANNOSE MANNOSYL HYDROLASE"/>
    <property type="match status" value="1"/>
</dbReference>
<keyword evidence="6" id="KW-1185">Reference proteome</keyword>
<dbReference type="Gene3D" id="3.90.79.10">
    <property type="entry name" value="Nucleoside Triphosphate Pyrophosphohydrolase"/>
    <property type="match status" value="1"/>
</dbReference>
<evidence type="ECO:0000313" key="6">
    <source>
        <dbReference type="Proteomes" id="UP000600214"/>
    </source>
</evidence>
<organism evidence="5 6">
    <name type="scientific">Dyadobacter endophyticus</name>
    <dbReference type="NCBI Taxonomy" id="1749036"/>
    <lineage>
        <taxon>Bacteria</taxon>
        <taxon>Pseudomonadati</taxon>
        <taxon>Bacteroidota</taxon>
        <taxon>Cytophagia</taxon>
        <taxon>Cytophagales</taxon>
        <taxon>Spirosomataceae</taxon>
        <taxon>Dyadobacter</taxon>
    </lineage>
</organism>
<dbReference type="Pfam" id="PF00293">
    <property type="entry name" value="NUDIX"/>
    <property type="match status" value="1"/>
</dbReference>
<gene>
    <name evidence="5" type="ORF">GCM10007423_04920</name>
</gene>
<comment type="cofactor">
    <cofactor evidence="1">
        <name>Mg(2+)</name>
        <dbReference type="ChEBI" id="CHEBI:18420"/>
    </cofactor>
</comment>
<dbReference type="PRINTS" id="PR00502">
    <property type="entry name" value="NUDIXFAMILY"/>
</dbReference>
<dbReference type="InterPro" id="IPR020476">
    <property type="entry name" value="Nudix_hydrolase"/>
</dbReference>
<dbReference type="SUPFAM" id="SSF55811">
    <property type="entry name" value="Nudix"/>
    <property type="match status" value="1"/>
</dbReference>
<dbReference type="PROSITE" id="PS00893">
    <property type="entry name" value="NUDIX_BOX"/>
    <property type="match status" value="1"/>
</dbReference>
<proteinExistence type="inferred from homology"/>
<comment type="similarity">
    <text evidence="3">Belongs to the Nudix hydrolase family.</text>
</comment>
<dbReference type="InterPro" id="IPR000086">
    <property type="entry name" value="NUDIX_hydrolase_dom"/>
</dbReference>
<comment type="caution">
    <text evidence="5">The sequence shown here is derived from an EMBL/GenBank/DDBJ whole genome shotgun (WGS) entry which is preliminary data.</text>
</comment>
<evidence type="ECO:0000256" key="2">
    <source>
        <dbReference type="ARBA" id="ARBA00022801"/>
    </source>
</evidence>
<accession>A0ABQ1YEW7</accession>
<keyword evidence="2 3" id="KW-0378">Hydrolase</keyword>
<feature type="domain" description="Nudix hydrolase" evidence="4">
    <location>
        <begin position="1"/>
        <end position="132"/>
    </location>
</feature>
<dbReference type="PROSITE" id="PS51462">
    <property type="entry name" value="NUDIX"/>
    <property type="match status" value="1"/>
</dbReference>
<name>A0ABQ1YEW7_9BACT</name>
<evidence type="ECO:0000256" key="1">
    <source>
        <dbReference type="ARBA" id="ARBA00001946"/>
    </source>
</evidence>